<dbReference type="EC" id="3.4.14.11" evidence="2"/>
<dbReference type="InterPro" id="IPR013736">
    <property type="entry name" value="Xaa-Pro_dipept_C"/>
</dbReference>
<keyword evidence="2" id="KW-0378">Hydrolase</keyword>
<reference evidence="2" key="2">
    <citation type="journal article" date="2014" name="ISME J.">
        <title>Microbial stratification in low pH oxic and suboxic macroscopic growths along an acid mine drainage.</title>
        <authorList>
            <person name="Mendez-Garcia C."/>
            <person name="Mesa V."/>
            <person name="Sprenger R.R."/>
            <person name="Richter M."/>
            <person name="Diez M.S."/>
            <person name="Solano J."/>
            <person name="Bargiela R."/>
            <person name="Golyshina O.V."/>
            <person name="Manteca A."/>
            <person name="Ramos J.L."/>
            <person name="Gallego J.R."/>
            <person name="Llorente I."/>
            <person name="Martins Dos Santos V.A."/>
            <person name="Jensen O.N."/>
            <person name="Pelaez A.I."/>
            <person name="Sanchez J."/>
            <person name="Ferrer M."/>
        </authorList>
    </citation>
    <scope>NUCLEOTIDE SEQUENCE</scope>
</reference>
<feature type="non-terminal residue" evidence="2">
    <location>
        <position position="148"/>
    </location>
</feature>
<dbReference type="EMBL" id="AUZY01011094">
    <property type="protein sequence ID" value="EQD36043.1"/>
    <property type="molecule type" value="Genomic_DNA"/>
</dbReference>
<name>T0YSC3_9ZZZZ</name>
<dbReference type="InterPro" id="IPR008979">
    <property type="entry name" value="Galactose-bd-like_sf"/>
</dbReference>
<evidence type="ECO:0000259" key="1">
    <source>
        <dbReference type="Pfam" id="PF08530"/>
    </source>
</evidence>
<dbReference type="Pfam" id="PF08530">
    <property type="entry name" value="PepX_C"/>
    <property type="match status" value="1"/>
</dbReference>
<protein>
    <submittedName>
        <fullName evidence="2">Peptidase S15</fullName>
        <ecNumber evidence="2">3.4.14.11</ecNumber>
    </submittedName>
</protein>
<evidence type="ECO:0000313" key="2">
    <source>
        <dbReference type="EMBL" id="EQD36043.1"/>
    </source>
</evidence>
<dbReference type="SUPFAM" id="SSF49785">
    <property type="entry name" value="Galactose-binding domain-like"/>
    <property type="match status" value="1"/>
</dbReference>
<gene>
    <name evidence="2" type="ORF">B1B_16658</name>
</gene>
<dbReference type="GO" id="GO:0008239">
    <property type="term" value="F:dipeptidyl-peptidase activity"/>
    <property type="evidence" value="ECO:0007669"/>
    <property type="project" value="UniProtKB-EC"/>
</dbReference>
<sequence>MCVPLKAIGHGFPAGHHIRVAVASTYWPWIWPAPEDVTLELSCGASSFIDLPVRDRQSGDLALRELGPPERVTPVAHEHLGGQPTSRKIVHDLATSSSEVVFDWNVGGNVRLADSSIEYDGATLTTYRIDNTGPLSAEVTTEQSASLR</sequence>
<dbReference type="Gene3D" id="2.60.120.260">
    <property type="entry name" value="Galactose-binding domain-like"/>
    <property type="match status" value="1"/>
</dbReference>
<feature type="domain" description="Xaa-Pro dipeptidyl-peptidase C-terminal" evidence="1">
    <location>
        <begin position="5"/>
        <end position="46"/>
    </location>
</feature>
<accession>T0YSC3</accession>
<organism evidence="2">
    <name type="scientific">mine drainage metagenome</name>
    <dbReference type="NCBI Taxonomy" id="410659"/>
    <lineage>
        <taxon>unclassified sequences</taxon>
        <taxon>metagenomes</taxon>
        <taxon>ecological metagenomes</taxon>
    </lineage>
</organism>
<comment type="caution">
    <text evidence="2">The sequence shown here is derived from an EMBL/GenBank/DDBJ whole genome shotgun (WGS) entry which is preliminary data.</text>
</comment>
<reference evidence="2" key="1">
    <citation type="submission" date="2013-08" db="EMBL/GenBank/DDBJ databases">
        <authorList>
            <person name="Mendez C."/>
            <person name="Richter M."/>
            <person name="Ferrer M."/>
            <person name="Sanchez J."/>
        </authorList>
    </citation>
    <scope>NUCLEOTIDE SEQUENCE</scope>
</reference>
<proteinExistence type="predicted"/>
<dbReference type="AlphaFoldDB" id="T0YSC3"/>